<accession>A0A6H1ZL09</accession>
<protein>
    <submittedName>
        <fullName evidence="1">Uncharacterized protein</fullName>
    </submittedName>
</protein>
<organism evidence="1">
    <name type="scientific">viral metagenome</name>
    <dbReference type="NCBI Taxonomy" id="1070528"/>
    <lineage>
        <taxon>unclassified sequences</taxon>
        <taxon>metagenomes</taxon>
        <taxon>organismal metagenomes</taxon>
    </lineage>
</organism>
<dbReference type="AlphaFoldDB" id="A0A6H1ZL09"/>
<sequence length="308" mass="31111">MAYSYDQAYQYAKQQGSKIAYAPNDPAEVQHLTDWYAKEQAKLQRPQTFMGDDWTPPSITGNFFTDPNVLGSTWEGNQQRIHYRDGTTKLNPPYEESYGVGGFLGDVTKYAALAGVTAGAGYVGGGMAGLWGAPAAGAGTSGLTAAEAGALGTEGFTGLGGAGGSGLMGGVPGYTGAGLTAAQIAAIRGVGSAAGAQATAGITGGTLTAGGLTALQKMMLAQQGIKAIGGIAGNLAGGGGAVPTGGYGADNYGAGTGGGLLSYNATPSYIQQQQPKIDLAGLKKQKTWQDYAEEAKQNQKDYYGGYLA</sequence>
<evidence type="ECO:0000313" key="1">
    <source>
        <dbReference type="EMBL" id="QJA47880.1"/>
    </source>
</evidence>
<reference evidence="1" key="1">
    <citation type="submission" date="2020-03" db="EMBL/GenBank/DDBJ databases">
        <title>The deep terrestrial virosphere.</title>
        <authorList>
            <person name="Holmfeldt K."/>
            <person name="Nilsson E."/>
            <person name="Simone D."/>
            <person name="Lopez-Fernandez M."/>
            <person name="Wu X."/>
            <person name="de Brujin I."/>
            <person name="Lundin D."/>
            <person name="Andersson A."/>
            <person name="Bertilsson S."/>
            <person name="Dopson M."/>
        </authorList>
    </citation>
    <scope>NUCLEOTIDE SEQUENCE</scope>
    <source>
        <strain evidence="1">TM448A00751</strain>
    </source>
</reference>
<dbReference type="EMBL" id="MT144061">
    <property type="protein sequence ID" value="QJA47880.1"/>
    <property type="molecule type" value="Genomic_DNA"/>
</dbReference>
<name>A0A6H1ZL09_9ZZZZ</name>
<gene>
    <name evidence="1" type="ORF">TM448A00751_0018</name>
</gene>
<proteinExistence type="predicted"/>